<dbReference type="Gene3D" id="3.90.1150.10">
    <property type="entry name" value="Aspartate Aminotransferase, domain 1"/>
    <property type="match status" value="1"/>
</dbReference>
<protein>
    <submittedName>
        <fullName evidence="8">Pyridoxal-dependent decarboxylase</fullName>
        <ecNumber evidence="8">4.1.1.-</ecNumber>
    </submittedName>
</protein>
<evidence type="ECO:0000256" key="3">
    <source>
        <dbReference type="ARBA" id="ARBA00022793"/>
    </source>
</evidence>
<dbReference type="STRING" id="45076.Lwor_0687"/>
<accession>A0A0W1AJD9</accession>
<keyword evidence="5 7" id="KW-0456">Lyase</keyword>
<dbReference type="InterPro" id="IPR002129">
    <property type="entry name" value="PyrdxlP-dep_de-COase"/>
</dbReference>
<comment type="similarity">
    <text evidence="2 7">Belongs to the group II decarboxylase family.</text>
</comment>
<evidence type="ECO:0000256" key="1">
    <source>
        <dbReference type="ARBA" id="ARBA00001933"/>
    </source>
</evidence>
<evidence type="ECO:0000256" key="5">
    <source>
        <dbReference type="ARBA" id="ARBA00023239"/>
    </source>
</evidence>
<keyword evidence="4 6" id="KW-0663">Pyridoxal phosphate</keyword>
<dbReference type="GO" id="GO:0019752">
    <property type="term" value="P:carboxylic acid metabolic process"/>
    <property type="evidence" value="ECO:0007669"/>
    <property type="project" value="InterPro"/>
</dbReference>
<evidence type="ECO:0000313" key="9">
    <source>
        <dbReference type="Proteomes" id="UP000054662"/>
    </source>
</evidence>
<dbReference type="SUPFAM" id="SSF53383">
    <property type="entry name" value="PLP-dependent transferases"/>
    <property type="match status" value="1"/>
</dbReference>
<proteinExistence type="inferred from homology"/>
<dbReference type="OrthoDB" id="9803665at2"/>
<dbReference type="PANTHER" id="PTHR11999:SF70">
    <property type="entry name" value="MIP05841P"/>
    <property type="match status" value="1"/>
</dbReference>
<dbReference type="EC" id="4.1.1.-" evidence="8"/>
<dbReference type="InterPro" id="IPR015424">
    <property type="entry name" value="PyrdxlP-dep_Trfase"/>
</dbReference>
<dbReference type="Gene3D" id="3.40.640.10">
    <property type="entry name" value="Type I PLP-dependent aspartate aminotransferase-like (Major domain)"/>
    <property type="match status" value="1"/>
</dbReference>
<dbReference type="Pfam" id="PF00282">
    <property type="entry name" value="Pyridoxal_deC"/>
    <property type="match status" value="1"/>
</dbReference>
<dbReference type="GO" id="GO:0005737">
    <property type="term" value="C:cytoplasm"/>
    <property type="evidence" value="ECO:0007669"/>
    <property type="project" value="TreeGrafter"/>
</dbReference>
<reference evidence="8 9" key="1">
    <citation type="submission" date="2015-11" db="EMBL/GenBank/DDBJ databases">
        <title>Genomic analysis of 38 Legionella species identifies large and diverse effector repertoires.</title>
        <authorList>
            <person name="Burstein D."/>
            <person name="Amaro F."/>
            <person name="Zusman T."/>
            <person name="Lifshitz Z."/>
            <person name="Cohen O."/>
            <person name="Gilbert J.A."/>
            <person name="Pupko T."/>
            <person name="Shuman H.A."/>
            <person name="Segal G."/>
        </authorList>
    </citation>
    <scope>NUCLEOTIDE SEQUENCE [LARGE SCALE GENOMIC DNA]</scope>
    <source>
        <strain evidence="8 9">ATCC 49508</strain>
    </source>
</reference>
<name>A0A0W1AJD9_9GAMM</name>
<dbReference type="AlphaFoldDB" id="A0A0W1AJD9"/>
<evidence type="ECO:0000256" key="4">
    <source>
        <dbReference type="ARBA" id="ARBA00022898"/>
    </source>
</evidence>
<sequence length="472" mass="52453">MENLSDHISQLQFETSSLEISGEEFYEYCQEALNYLVPFINQVGNAPAMPELSANSILSELKTTFHEPLTPLQRLIATQLDRGIETASGNFMGYVPGGGVLTSALADFVISVTNRYTGLHFGAPGNTESENKVIKWFCDLFEMGGDAWGCLTSGGTHATLTCLLAARESVEQIDINNLVIYMTNQAHFAIRRSLKVMGLHHAHIHFVRTCNDLSMDSEDLDASIQTHLDQGLHPFLIITSAGTTNTGSVDPLESISEIADKHKVWMHVDAAYGGMFVLTEVGKKTLKGIENADSIVVDPHKGMFLAYGVGVALVKKQRFLKSAFHEDAEYLSRPDTKEAIETRSPVDYSLEMTRHNRAPRISLSLDLLGIECFKSALLEKHLLACWLHQQLELLDGVIIFAKPRLSVVAFRLAYNLETEKLLASITEDGLINVSSTRLGETIWIRACILNFRTHMVHVEHLLEKISRFISCC</sequence>
<dbReference type="PANTHER" id="PTHR11999">
    <property type="entry name" value="GROUP II PYRIDOXAL-5-PHOSPHATE DECARBOXYLASE"/>
    <property type="match status" value="1"/>
</dbReference>
<keyword evidence="9" id="KW-1185">Reference proteome</keyword>
<dbReference type="PATRIC" id="fig|45076.6.peg.755"/>
<evidence type="ECO:0000256" key="6">
    <source>
        <dbReference type="PIRSR" id="PIRSR602129-50"/>
    </source>
</evidence>
<organism evidence="8 9">
    <name type="scientific">Legionella worsleiensis</name>
    <dbReference type="NCBI Taxonomy" id="45076"/>
    <lineage>
        <taxon>Bacteria</taxon>
        <taxon>Pseudomonadati</taxon>
        <taxon>Pseudomonadota</taxon>
        <taxon>Gammaproteobacteria</taxon>
        <taxon>Legionellales</taxon>
        <taxon>Legionellaceae</taxon>
        <taxon>Legionella</taxon>
    </lineage>
</organism>
<dbReference type="Proteomes" id="UP000054662">
    <property type="component" value="Unassembled WGS sequence"/>
</dbReference>
<dbReference type="EMBL" id="LNZC01000005">
    <property type="protein sequence ID" value="KTD81410.1"/>
    <property type="molecule type" value="Genomic_DNA"/>
</dbReference>
<keyword evidence="3" id="KW-0210">Decarboxylase</keyword>
<comment type="cofactor">
    <cofactor evidence="1 6 7">
        <name>pyridoxal 5'-phosphate</name>
        <dbReference type="ChEBI" id="CHEBI:597326"/>
    </cofactor>
</comment>
<gene>
    <name evidence="8" type="ORF">Lwor_0687</name>
</gene>
<feature type="modified residue" description="N6-(pyridoxal phosphate)lysine" evidence="6">
    <location>
        <position position="301"/>
    </location>
</feature>
<dbReference type="GO" id="GO:0016831">
    <property type="term" value="F:carboxy-lyase activity"/>
    <property type="evidence" value="ECO:0007669"/>
    <property type="project" value="UniProtKB-KW"/>
</dbReference>
<dbReference type="InterPro" id="IPR010977">
    <property type="entry name" value="Aromatic_deC"/>
</dbReference>
<evidence type="ECO:0000256" key="7">
    <source>
        <dbReference type="RuleBase" id="RU000382"/>
    </source>
</evidence>
<evidence type="ECO:0000256" key="2">
    <source>
        <dbReference type="ARBA" id="ARBA00009533"/>
    </source>
</evidence>
<dbReference type="GO" id="GO:0030170">
    <property type="term" value="F:pyridoxal phosphate binding"/>
    <property type="evidence" value="ECO:0007669"/>
    <property type="project" value="InterPro"/>
</dbReference>
<dbReference type="InterPro" id="IPR015422">
    <property type="entry name" value="PyrdxlP-dep_Trfase_small"/>
</dbReference>
<dbReference type="RefSeq" id="WP_058492520.1">
    <property type="nucleotide sequence ID" value="NZ_CBCRUR010000010.1"/>
</dbReference>
<comment type="caution">
    <text evidence="8">The sequence shown here is derived from an EMBL/GenBank/DDBJ whole genome shotgun (WGS) entry which is preliminary data.</text>
</comment>
<evidence type="ECO:0000313" key="8">
    <source>
        <dbReference type="EMBL" id="KTD81410.1"/>
    </source>
</evidence>
<dbReference type="InterPro" id="IPR015421">
    <property type="entry name" value="PyrdxlP-dep_Trfase_major"/>
</dbReference>